<keyword evidence="10 15" id="KW-0521">NADP</keyword>
<dbReference type="Gene3D" id="3.40.140.10">
    <property type="entry name" value="Cytidine Deaminase, domain 2"/>
    <property type="match status" value="1"/>
</dbReference>
<evidence type="ECO:0000313" key="20">
    <source>
        <dbReference type="EMBL" id="AJY77218.1"/>
    </source>
</evidence>
<evidence type="ECO:0000256" key="1">
    <source>
        <dbReference type="ARBA" id="ARBA00002151"/>
    </source>
</evidence>
<comment type="catalytic activity">
    <reaction evidence="14 15">
        <text>2,5-diamino-6-hydroxy-4-(5-phosphoribosylamino)-pyrimidine + H2O + H(+) = 5-amino-6-(5-phospho-D-ribosylamino)uracil + NH4(+)</text>
        <dbReference type="Rhea" id="RHEA:21868"/>
        <dbReference type="ChEBI" id="CHEBI:15377"/>
        <dbReference type="ChEBI" id="CHEBI:15378"/>
        <dbReference type="ChEBI" id="CHEBI:28938"/>
        <dbReference type="ChEBI" id="CHEBI:58453"/>
        <dbReference type="ChEBI" id="CHEBI:58614"/>
        <dbReference type="EC" id="3.5.4.26"/>
    </reaction>
</comment>
<feature type="binding site" evidence="17">
    <location>
        <position position="157"/>
    </location>
    <ligand>
        <name>NADP(+)</name>
        <dbReference type="ChEBI" id="CHEBI:58349"/>
    </ligand>
</feature>
<feature type="binding site" evidence="17">
    <location>
        <position position="207"/>
    </location>
    <ligand>
        <name>substrate</name>
    </ligand>
</feature>
<dbReference type="PROSITE" id="PS51747">
    <property type="entry name" value="CYT_DCMP_DEAMINASES_2"/>
    <property type="match status" value="1"/>
</dbReference>
<dbReference type="InterPro" id="IPR050765">
    <property type="entry name" value="Riboflavin_Biosynth_HTPR"/>
</dbReference>
<dbReference type="NCBIfam" id="TIGR00227">
    <property type="entry name" value="ribD_Cterm"/>
    <property type="match status" value="1"/>
</dbReference>
<dbReference type="InterPro" id="IPR024072">
    <property type="entry name" value="DHFR-like_dom_sf"/>
</dbReference>
<keyword evidence="11 15" id="KW-0560">Oxidoreductase</keyword>
<proteinExistence type="inferred from homology"/>
<dbReference type="CDD" id="cd01284">
    <property type="entry name" value="Riboflavin_deaminase-reductase"/>
    <property type="match status" value="1"/>
</dbReference>
<evidence type="ECO:0000256" key="6">
    <source>
        <dbReference type="ARBA" id="ARBA00022619"/>
    </source>
</evidence>
<dbReference type="NCBIfam" id="TIGR00326">
    <property type="entry name" value="eubact_ribD"/>
    <property type="match status" value="1"/>
</dbReference>
<dbReference type="EC" id="1.1.1.193" evidence="15"/>
<dbReference type="InterPro" id="IPR002125">
    <property type="entry name" value="CMP_dCMP_dom"/>
</dbReference>
<gene>
    <name evidence="20" type="ORF">VN24_25020</name>
</gene>
<feature type="binding site" evidence="17">
    <location>
        <position position="225"/>
    </location>
    <ligand>
        <name>NADP(+)</name>
        <dbReference type="ChEBI" id="CHEBI:58349"/>
    </ligand>
</feature>
<evidence type="ECO:0000259" key="19">
    <source>
        <dbReference type="PROSITE" id="PS51747"/>
    </source>
</evidence>
<feature type="binding site" evidence="17">
    <location>
        <position position="199"/>
    </location>
    <ligand>
        <name>NADP(+)</name>
        <dbReference type="ChEBI" id="CHEBI:58349"/>
    </ligand>
</feature>
<name>A0A0D5NQN2_9BACL</name>
<comment type="cofactor">
    <cofactor evidence="15 18">
        <name>Zn(2+)</name>
        <dbReference type="ChEBI" id="CHEBI:29105"/>
    </cofactor>
    <text evidence="15 18">Binds 1 zinc ion.</text>
</comment>
<dbReference type="InterPro" id="IPR002734">
    <property type="entry name" value="RibDG_C"/>
</dbReference>
<evidence type="ECO:0000256" key="8">
    <source>
        <dbReference type="ARBA" id="ARBA00022801"/>
    </source>
</evidence>
<evidence type="ECO:0000256" key="12">
    <source>
        <dbReference type="ARBA" id="ARBA00023268"/>
    </source>
</evidence>
<evidence type="ECO:0000256" key="2">
    <source>
        <dbReference type="ARBA" id="ARBA00004882"/>
    </source>
</evidence>
<feature type="binding site" evidence="18">
    <location>
        <position position="53"/>
    </location>
    <ligand>
        <name>Zn(2+)</name>
        <dbReference type="ChEBI" id="CHEBI:29105"/>
        <note>catalytic</note>
    </ligand>
</feature>
<dbReference type="Gene3D" id="3.40.430.10">
    <property type="entry name" value="Dihydrofolate Reductase, subunit A"/>
    <property type="match status" value="1"/>
</dbReference>
<keyword evidence="7 15" id="KW-0479">Metal-binding</keyword>
<dbReference type="GO" id="GO:0050661">
    <property type="term" value="F:NADP binding"/>
    <property type="evidence" value="ECO:0007669"/>
    <property type="project" value="InterPro"/>
</dbReference>
<accession>A0A0D5NQN2</accession>
<reference evidence="20 21" key="1">
    <citation type="journal article" date="2015" name="J. Biotechnol.">
        <title>Complete genome sequence of Paenibacillus beijingensis 7188(T) (=DSM 24997(T)), a novel rhizobacterium from jujube garden soil.</title>
        <authorList>
            <person name="Kwak Y."/>
            <person name="Shin J.H."/>
        </authorList>
    </citation>
    <scope>NUCLEOTIDE SEQUENCE [LARGE SCALE GENOMIC DNA]</scope>
    <source>
        <strain evidence="20 21">DSM 24997</strain>
    </source>
</reference>
<feature type="binding site" evidence="17">
    <location>
        <position position="210"/>
    </location>
    <ligand>
        <name>substrate</name>
    </ligand>
</feature>
<dbReference type="InterPro" id="IPR016192">
    <property type="entry name" value="APOBEC/CMP_deaminase_Zn-bd"/>
</dbReference>
<keyword evidence="9 15" id="KW-0862">Zinc</keyword>
<dbReference type="EC" id="3.5.4.26" evidence="15"/>
<reference evidence="21" key="2">
    <citation type="submission" date="2015-03" db="EMBL/GenBank/DDBJ databases">
        <title>Genome sequence of Paenibacillus beijingensis strain DSM 24997T.</title>
        <authorList>
            <person name="Kwak Y."/>
            <person name="Shin J.-H."/>
        </authorList>
    </citation>
    <scope>NUCLEOTIDE SEQUENCE [LARGE SCALE GENOMIC DNA]</scope>
    <source>
        <strain evidence="21">DSM 24997</strain>
    </source>
</reference>
<dbReference type="AlphaFoldDB" id="A0A0D5NQN2"/>
<dbReference type="UniPathway" id="UPA00275">
    <property type="reaction ID" value="UER00401"/>
</dbReference>
<evidence type="ECO:0000256" key="3">
    <source>
        <dbReference type="ARBA" id="ARBA00004910"/>
    </source>
</evidence>
<evidence type="ECO:0000256" key="14">
    <source>
        <dbReference type="ARBA" id="ARBA00049886"/>
    </source>
</evidence>
<protein>
    <recommendedName>
        <fullName evidence="15">Riboflavin biosynthesis protein RibD</fullName>
    </recommendedName>
    <domain>
        <recommendedName>
            <fullName evidence="15">Diaminohydroxyphosphoribosylaminopyrimidine deaminase</fullName>
            <shortName evidence="15">DRAP deaminase</shortName>
            <ecNumber evidence="15">3.5.4.26</ecNumber>
        </recommendedName>
        <alternativeName>
            <fullName evidence="15">Riboflavin-specific deaminase</fullName>
        </alternativeName>
    </domain>
    <domain>
        <recommendedName>
            <fullName evidence="15">5-amino-6-(5-phosphoribosylamino)uracil reductase</fullName>
            <ecNumber evidence="15">1.1.1.193</ecNumber>
        </recommendedName>
        <alternativeName>
            <fullName evidence="15">HTP reductase</fullName>
        </alternativeName>
    </domain>
</protein>
<feature type="binding site" evidence="17">
    <location>
        <position position="295"/>
    </location>
    <ligand>
        <name>substrate</name>
    </ligand>
</feature>
<dbReference type="GO" id="GO:0008703">
    <property type="term" value="F:5-amino-6-(5-phosphoribosylamino)uracil reductase activity"/>
    <property type="evidence" value="ECO:0007669"/>
    <property type="project" value="UniProtKB-EC"/>
</dbReference>
<evidence type="ECO:0000256" key="4">
    <source>
        <dbReference type="ARBA" id="ARBA00005259"/>
    </source>
</evidence>
<comment type="catalytic activity">
    <reaction evidence="13 15">
        <text>5-amino-6-(5-phospho-D-ribitylamino)uracil + NADP(+) = 5-amino-6-(5-phospho-D-ribosylamino)uracil + NADPH + H(+)</text>
        <dbReference type="Rhea" id="RHEA:17845"/>
        <dbReference type="ChEBI" id="CHEBI:15378"/>
        <dbReference type="ChEBI" id="CHEBI:57783"/>
        <dbReference type="ChEBI" id="CHEBI:58349"/>
        <dbReference type="ChEBI" id="CHEBI:58421"/>
        <dbReference type="ChEBI" id="CHEBI:58453"/>
        <dbReference type="EC" id="1.1.1.193"/>
    </reaction>
</comment>
<comment type="function">
    <text evidence="1 15">Converts 2,5-diamino-6-(ribosylamino)-4(3h)-pyrimidinone 5'-phosphate into 5-amino-6-(ribosylamino)-2,4(1h,3h)-pyrimidinedione 5'-phosphate.</text>
</comment>
<dbReference type="OrthoDB" id="9800865at2"/>
<evidence type="ECO:0000256" key="13">
    <source>
        <dbReference type="ARBA" id="ARBA00049861"/>
    </source>
</evidence>
<comment type="similarity">
    <text evidence="4 15">In the N-terminal section; belongs to the cytidine and deoxycytidylate deaminase family.</text>
</comment>
<dbReference type="SUPFAM" id="SSF53597">
    <property type="entry name" value="Dihydrofolate reductase-like"/>
    <property type="match status" value="1"/>
</dbReference>
<comment type="similarity">
    <text evidence="5 15">In the C-terminal section; belongs to the HTP reductase family.</text>
</comment>
<dbReference type="GO" id="GO:0008270">
    <property type="term" value="F:zinc ion binding"/>
    <property type="evidence" value="ECO:0007669"/>
    <property type="project" value="InterPro"/>
</dbReference>
<dbReference type="Proteomes" id="UP000032633">
    <property type="component" value="Chromosome"/>
</dbReference>
<evidence type="ECO:0000256" key="7">
    <source>
        <dbReference type="ARBA" id="ARBA00022723"/>
    </source>
</evidence>
<evidence type="ECO:0000256" key="15">
    <source>
        <dbReference type="PIRNR" id="PIRNR006769"/>
    </source>
</evidence>
<sequence>MDILNDEFYMDLALNLASKALGQTSVNPVVGCVVVKDGRIIGVGTHLKRGTGHAEVHALNMAGEEAEGATVYVTLEPCSHFGKTPPCCERIIAAKAARVVVACTDPNPLVAGRGLARLREAGIEVKVGVLGERSMKLNEAFNKFITTGLPFVTLKSASTLDGKIAAKTGDSRWVTSPASREAVHMLRHRHMGIMVGIGTVLADDPSLTTRLPVPGIHPVRIVVDSALRMPLGAKLVQDQAAPTVIVTTESSDASQREALEAAGVKVVVCGAGPKVDLTQAMKRLGELEIGSVLLEAGGTLSGAMLDAGLVDKMLLFIAPKLIGGANAPVPFQLHGFDKMSEAIEIEELDVQRYGSDICLSGYPANRRRIPLGNRLT</sequence>
<feature type="binding site" evidence="17">
    <location>
        <position position="171"/>
    </location>
    <ligand>
        <name>substrate</name>
    </ligand>
</feature>
<feature type="binding site" evidence="17">
    <location>
        <position position="187"/>
    </location>
    <ligand>
        <name>substrate</name>
    </ligand>
</feature>
<dbReference type="FunFam" id="3.40.140.10:FF:000025">
    <property type="entry name" value="Riboflavin biosynthesis protein RibD"/>
    <property type="match status" value="1"/>
</dbReference>
<dbReference type="PATRIC" id="fig|1126833.4.peg.5499"/>
<feature type="binding site" evidence="17">
    <location>
        <begin position="297"/>
        <end position="303"/>
    </location>
    <ligand>
        <name>NADP(+)</name>
        <dbReference type="ChEBI" id="CHEBI:58349"/>
    </ligand>
</feature>
<feature type="binding site" evidence="18">
    <location>
        <position position="78"/>
    </location>
    <ligand>
        <name>Zn(2+)</name>
        <dbReference type="ChEBI" id="CHEBI:29105"/>
        <note>catalytic</note>
    </ligand>
</feature>
<dbReference type="PIRSF" id="PIRSF006769">
    <property type="entry name" value="RibD"/>
    <property type="match status" value="1"/>
</dbReference>
<feature type="active site" description="Proton donor" evidence="16">
    <location>
        <position position="55"/>
    </location>
</feature>
<organism evidence="20 21">
    <name type="scientific">Paenibacillus beijingensis</name>
    <dbReference type="NCBI Taxonomy" id="1126833"/>
    <lineage>
        <taxon>Bacteria</taxon>
        <taxon>Bacillati</taxon>
        <taxon>Bacillota</taxon>
        <taxon>Bacilli</taxon>
        <taxon>Bacillales</taxon>
        <taxon>Paenibacillaceae</taxon>
        <taxon>Paenibacillus</taxon>
    </lineage>
</organism>
<dbReference type="GO" id="GO:0008835">
    <property type="term" value="F:diaminohydroxyphosphoribosylaminopyrimidine deaminase activity"/>
    <property type="evidence" value="ECO:0007669"/>
    <property type="project" value="UniProtKB-EC"/>
</dbReference>
<dbReference type="InterPro" id="IPR011549">
    <property type="entry name" value="RibD_C"/>
</dbReference>
<feature type="domain" description="CMP/dCMP-type deaminase" evidence="19">
    <location>
        <begin position="4"/>
        <end position="126"/>
    </location>
</feature>
<dbReference type="PANTHER" id="PTHR38011">
    <property type="entry name" value="DIHYDROFOLATE REDUCTASE FAMILY PROTEIN (AFU_ORTHOLOGUE AFUA_8G06820)"/>
    <property type="match status" value="1"/>
</dbReference>
<evidence type="ECO:0000256" key="5">
    <source>
        <dbReference type="ARBA" id="ARBA00007417"/>
    </source>
</evidence>
<comment type="pathway">
    <text evidence="2 15">Cofactor biosynthesis; riboflavin biosynthesis; 5-amino-6-(D-ribitylamino)uracil from GTP: step 2/4.</text>
</comment>
<evidence type="ECO:0000256" key="16">
    <source>
        <dbReference type="PIRSR" id="PIRSR006769-1"/>
    </source>
</evidence>
<feature type="binding site" evidence="17">
    <location>
        <position position="173"/>
    </location>
    <ligand>
        <name>NADP(+)</name>
        <dbReference type="ChEBI" id="CHEBI:58349"/>
    </ligand>
</feature>
<dbReference type="InterPro" id="IPR016193">
    <property type="entry name" value="Cytidine_deaminase-like"/>
</dbReference>
<dbReference type="EMBL" id="CP011058">
    <property type="protein sequence ID" value="AJY77218.1"/>
    <property type="molecule type" value="Genomic_DNA"/>
</dbReference>
<dbReference type="HOGENOM" id="CLU_036590_1_2_9"/>
<dbReference type="STRING" id="1126833.VN24_25020"/>
<evidence type="ECO:0000256" key="18">
    <source>
        <dbReference type="PIRSR" id="PIRSR006769-3"/>
    </source>
</evidence>
<dbReference type="GO" id="GO:0009231">
    <property type="term" value="P:riboflavin biosynthetic process"/>
    <property type="evidence" value="ECO:0007669"/>
    <property type="project" value="UniProtKB-UniPathway"/>
</dbReference>
<evidence type="ECO:0000256" key="11">
    <source>
        <dbReference type="ARBA" id="ARBA00023002"/>
    </source>
</evidence>
<keyword evidence="8 15" id="KW-0378">Hydrolase</keyword>
<evidence type="ECO:0000256" key="10">
    <source>
        <dbReference type="ARBA" id="ARBA00022857"/>
    </source>
</evidence>
<dbReference type="InterPro" id="IPR004794">
    <property type="entry name" value="Eubact_RibD"/>
</dbReference>
<dbReference type="Pfam" id="PF00383">
    <property type="entry name" value="dCMP_cyt_deam_1"/>
    <property type="match status" value="1"/>
</dbReference>
<keyword evidence="6 15" id="KW-0686">Riboflavin biosynthesis</keyword>
<dbReference type="KEGG" id="pbj:VN24_25020"/>
<dbReference type="Pfam" id="PF01872">
    <property type="entry name" value="RibD_C"/>
    <property type="match status" value="1"/>
</dbReference>
<keyword evidence="21" id="KW-1185">Reference proteome</keyword>
<feature type="binding site" evidence="17">
    <location>
        <position position="203"/>
    </location>
    <ligand>
        <name>substrate</name>
    </ligand>
</feature>
<dbReference type="PROSITE" id="PS00903">
    <property type="entry name" value="CYT_DCMP_DEAMINASES_1"/>
    <property type="match status" value="1"/>
</dbReference>
<evidence type="ECO:0000256" key="17">
    <source>
        <dbReference type="PIRSR" id="PIRSR006769-2"/>
    </source>
</evidence>
<evidence type="ECO:0000313" key="21">
    <source>
        <dbReference type="Proteomes" id="UP000032633"/>
    </source>
</evidence>
<dbReference type="PANTHER" id="PTHR38011:SF7">
    <property type="entry name" value="2,5-DIAMINO-6-RIBOSYLAMINO-4(3H)-PYRIMIDINONE 5'-PHOSPHATE REDUCTASE"/>
    <property type="match status" value="1"/>
</dbReference>
<keyword evidence="12" id="KW-0511">Multifunctional enzyme</keyword>
<evidence type="ECO:0000256" key="9">
    <source>
        <dbReference type="ARBA" id="ARBA00022833"/>
    </source>
</evidence>
<dbReference type="SUPFAM" id="SSF53927">
    <property type="entry name" value="Cytidine deaminase-like"/>
    <property type="match status" value="1"/>
</dbReference>
<comment type="pathway">
    <text evidence="3 15">Cofactor biosynthesis; riboflavin biosynthesis; 5-amino-6-(D-ribitylamino)uracil from GTP: step 3/4.</text>
</comment>
<feature type="binding site" evidence="18">
    <location>
        <position position="87"/>
    </location>
    <ligand>
        <name>Zn(2+)</name>
        <dbReference type="ChEBI" id="CHEBI:29105"/>
        <note>catalytic</note>
    </ligand>
</feature>
<dbReference type="RefSeq" id="WP_045672643.1">
    <property type="nucleotide sequence ID" value="NZ_CP011058.1"/>
</dbReference>